<evidence type="ECO:0000256" key="1">
    <source>
        <dbReference type="SAM" id="Phobius"/>
    </source>
</evidence>
<keyword evidence="1" id="KW-0812">Transmembrane</keyword>
<dbReference type="EMBL" id="JACXAA010000019">
    <property type="protein sequence ID" value="MBD2757241.1"/>
    <property type="molecule type" value="Genomic_DNA"/>
</dbReference>
<sequence length="621" mass="71434">MVTTPSTKPPKKRTWKFWVLRSLFVLLLIGAVWLVNLIWFRPFNIRHFYDRVFVATVLRSPELTTLLGLPVLYDWTKDEWDNVSDAQQRRNFEQVKEDYQTLLRYDVESQSPENKLNTSILGWYMKLQVDREPFFYHDYPLNQMGGVQSAVPDLLVDKHQLRTKSDIDAYITRLNGIPIKFDQVLEGLKIREQKGIIPPKFVIGQVLTQMKTFIDGGVYKNPLYTNYIHKTAKLQDVSADEKAAYSKQVAEAIQHSVFNAYQKLIEYNEGLYARSTNDAGVWKLPNGDAFYRYQLRLHTTTNLGPDEIHQIGLTEVNRITAEMRTILQRQGYTDTTQTVQVIMQRLSHEFRFLFPETPAGKQMILARFKQLLDEADKRVGVAFDMRPKASLTVEPVPLFKQAGEALGRYQMPALDGSKGGVFVANLRSSAEHPTFGMKTLAYHEGIPGHHFQVGIQTELNRTAEPRLPIFRTVIPFTAYDEGWALYSEKLAYELGFYQNDPFGNLGRLQAELFRAVRLVVDTGIHHKRWTREAAITYMVANTGRSESEVTTEVERYCVMPGQACSYKIGMMKILELREKAKRSLGSRFDLKQFHRVVLANGAMPLPVLEETVNNWIEQSKS</sequence>
<keyword evidence="3" id="KW-1185">Reference proteome</keyword>
<keyword evidence="1" id="KW-0472">Membrane</keyword>
<feature type="transmembrane region" description="Helical" evidence="1">
    <location>
        <begin position="18"/>
        <end position="40"/>
    </location>
</feature>
<proteinExistence type="predicted"/>
<evidence type="ECO:0000313" key="2">
    <source>
        <dbReference type="EMBL" id="MBD2757241.1"/>
    </source>
</evidence>
<evidence type="ECO:0000313" key="3">
    <source>
        <dbReference type="Proteomes" id="UP000653797"/>
    </source>
</evidence>
<organism evidence="2 3">
    <name type="scientific">Spirosoma validum</name>
    <dbReference type="NCBI Taxonomy" id="2771355"/>
    <lineage>
        <taxon>Bacteria</taxon>
        <taxon>Pseudomonadati</taxon>
        <taxon>Bacteroidota</taxon>
        <taxon>Cytophagia</taxon>
        <taxon>Cytophagales</taxon>
        <taxon>Cytophagaceae</taxon>
        <taxon>Spirosoma</taxon>
    </lineage>
</organism>
<comment type="caution">
    <text evidence="2">The sequence shown here is derived from an EMBL/GenBank/DDBJ whole genome shotgun (WGS) entry which is preliminary data.</text>
</comment>
<accession>A0A927GGU2</accession>
<gene>
    <name evidence="2" type="ORF">IC230_30480</name>
</gene>
<reference evidence="2" key="1">
    <citation type="submission" date="2020-09" db="EMBL/GenBank/DDBJ databases">
        <authorList>
            <person name="Kim M.K."/>
        </authorList>
    </citation>
    <scope>NUCLEOTIDE SEQUENCE</scope>
    <source>
        <strain evidence="2">BT704</strain>
    </source>
</reference>
<protein>
    <submittedName>
        <fullName evidence="2">DUF885 domain-containing protein</fullName>
    </submittedName>
</protein>
<dbReference type="PANTHER" id="PTHR33361:SF2">
    <property type="entry name" value="DUF885 DOMAIN-CONTAINING PROTEIN"/>
    <property type="match status" value="1"/>
</dbReference>
<dbReference type="PANTHER" id="PTHR33361">
    <property type="entry name" value="GLR0591 PROTEIN"/>
    <property type="match status" value="1"/>
</dbReference>
<dbReference type="InterPro" id="IPR010281">
    <property type="entry name" value="DUF885"/>
</dbReference>
<dbReference type="Proteomes" id="UP000653797">
    <property type="component" value="Unassembled WGS sequence"/>
</dbReference>
<dbReference type="Pfam" id="PF05960">
    <property type="entry name" value="DUF885"/>
    <property type="match status" value="1"/>
</dbReference>
<keyword evidence="1" id="KW-1133">Transmembrane helix</keyword>
<dbReference type="AlphaFoldDB" id="A0A927GGU2"/>
<name>A0A927GGU2_9BACT</name>